<dbReference type="Proteomes" id="UP000242498">
    <property type="component" value="Chromosome I"/>
</dbReference>
<keyword evidence="1" id="KW-0732">Signal</keyword>
<sequence length="201" mass="22267">MLPIKSMFKFAMVFSASLFFAACSSTSEVRELARITAANSSLVNSELSNFAGNRREIAEKRVKAIALLSKEAERQQVTFETYRQGAQAAAVIAGEKNKPSYAILMEELGRTSNAIQEYQQSIQLKQASINKDILTSQQPLVIPKNDLSTISKKLGILAKEPTYEEQLQFLTSFFSTVLNDIRTARTASGTATDKKEDKTEK</sequence>
<evidence type="ECO:0000313" key="2">
    <source>
        <dbReference type="EMBL" id="SNX59298.1"/>
    </source>
</evidence>
<dbReference type="EMBL" id="LT907782">
    <property type="protein sequence ID" value="SNX59298.1"/>
    <property type="molecule type" value="Genomic_DNA"/>
</dbReference>
<dbReference type="PROSITE" id="PS51257">
    <property type="entry name" value="PROKAR_LIPOPROTEIN"/>
    <property type="match status" value="1"/>
</dbReference>
<dbReference type="RefSeq" id="WP_096292057.1">
    <property type="nucleotide sequence ID" value="NZ_LT907782.1"/>
</dbReference>
<accession>A0A285BWL7</accession>
<gene>
    <name evidence="2" type="ORF">SAMN06296273_0737</name>
</gene>
<name>A0A285BWL7_9PROT</name>
<organism evidence="2 3">
    <name type="scientific">Nitrosomonas ureae</name>
    <dbReference type="NCBI Taxonomy" id="44577"/>
    <lineage>
        <taxon>Bacteria</taxon>
        <taxon>Pseudomonadati</taxon>
        <taxon>Pseudomonadota</taxon>
        <taxon>Betaproteobacteria</taxon>
        <taxon>Nitrosomonadales</taxon>
        <taxon>Nitrosomonadaceae</taxon>
        <taxon>Nitrosomonas</taxon>
    </lineage>
</organism>
<evidence type="ECO:0008006" key="4">
    <source>
        <dbReference type="Google" id="ProtNLM"/>
    </source>
</evidence>
<evidence type="ECO:0000313" key="3">
    <source>
        <dbReference type="Proteomes" id="UP000242498"/>
    </source>
</evidence>
<dbReference type="AlphaFoldDB" id="A0A285BWL7"/>
<evidence type="ECO:0000256" key="1">
    <source>
        <dbReference type="SAM" id="SignalP"/>
    </source>
</evidence>
<reference evidence="2 3" key="1">
    <citation type="submission" date="2017-08" db="EMBL/GenBank/DDBJ databases">
        <authorList>
            <person name="de Groot N.N."/>
        </authorList>
    </citation>
    <scope>NUCLEOTIDE SEQUENCE [LARGE SCALE GENOMIC DNA]</scope>
    <source>
        <strain evidence="2 3">Nm15</strain>
    </source>
</reference>
<feature type="chain" id="PRO_5012176564" description="DUF4398 domain-containing protein" evidence="1">
    <location>
        <begin position="22"/>
        <end position="201"/>
    </location>
</feature>
<protein>
    <recommendedName>
        <fullName evidence="4">DUF4398 domain-containing protein</fullName>
    </recommendedName>
</protein>
<proteinExistence type="predicted"/>
<feature type="signal peptide" evidence="1">
    <location>
        <begin position="1"/>
        <end position="21"/>
    </location>
</feature>